<proteinExistence type="predicted"/>
<sequence length="237" mass="26254">MGTSKGYLPPTGYLWPEAKRDVTSMVKNGFSPSSIGKAVSSFSKAMSGGGNSHTGSIARVGAKAVNFIEAVKNYGFIGALEKVGLAHLRGKSSEEVRAGLLEYFNDSGNDFYDSIAQQSMSELMRELLKSAVDEEDYNNIVGSIKPGEFIREFIVKFIQNCFLSNFAEKLLTMFDNLQKYDSAEKSVKTFIRTSIESEFTIETIQKVDWNGQQGKQIITDKCNKAFEILSVWSETLV</sequence>
<name>A0A0A3J2C7_9BACL</name>
<dbReference type="AlphaFoldDB" id="A0A0A3J2C7"/>
<dbReference type="eggNOG" id="ENOG502ZA36">
    <property type="taxonomic scope" value="Bacteria"/>
</dbReference>
<gene>
    <name evidence="1" type="ORF">CD30_14770</name>
</gene>
<dbReference type="RefSeq" id="WP_036178184.1">
    <property type="nucleotide sequence ID" value="NZ_AVCZ01000032.1"/>
</dbReference>
<dbReference type="OrthoDB" id="1974410at2"/>
<comment type="caution">
    <text evidence="1">The sequence shown here is derived from an EMBL/GenBank/DDBJ whole genome shotgun (WGS) entry which is preliminary data.</text>
</comment>
<evidence type="ECO:0000313" key="2">
    <source>
        <dbReference type="Proteomes" id="UP000030595"/>
    </source>
</evidence>
<organism evidence="1 2">
    <name type="scientific">Ureibacillus massiliensis 4400831 = CIP 108448 = CCUG 49529</name>
    <dbReference type="NCBI Taxonomy" id="1211035"/>
    <lineage>
        <taxon>Bacteria</taxon>
        <taxon>Bacillati</taxon>
        <taxon>Bacillota</taxon>
        <taxon>Bacilli</taxon>
        <taxon>Bacillales</taxon>
        <taxon>Caryophanaceae</taxon>
        <taxon>Ureibacillus</taxon>
    </lineage>
</organism>
<dbReference type="EMBL" id="JPVQ01000032">
    <property type="protein sequence ID" value="KGR89850.1"/>
    <property type="molecule type" value="Genomic_DNA"/>
</dbReference>
<reference evidence="1 2" key="1">
    <citation type="submission" date="2014-02" db="EMBL/GenBank/DDBJ databases">
        <title>Draft genome sequence of Lysinibacillus massiliensis CCUG 49529.</title>
        <authorList>
            <person name="Zhang F."/>
            <person name="Wang G."/>
            <person name="Zhang L."/>
        </authorList>
    </citation>
    <scope>NUCLEOTIDE SEQUENCE [LARGE SCALE GENOMIC DNA]</scope>
    <source>
        <strain evidence="1 2">CCUG 49529</strain>
    </source>
</reference>
<keyword evidence="2" id="KW-1185">Reference proteome</keyword>
<protein>
    <submittedName>
        <fullName evidence="1">Uncharacterized protein</fullName>
    </submittedName>
</protein>
<dbReference type="Proteomes" id="UP000030595">
    <property type="component" value="Unassembled WGS sequence"/>
</dbReference>
<accession>A0A0A3J2C7</accession>
<evidence type="ECO:0000313" key="1">
    <source>
        <dbReference type="EMBL" id="KGR89850.1"/>
    </source>
</evidence>